<dbReference type="InterPro" id="IPR023375">
    <property type="entry name" value="ADC_dom_sf"/>
</dbReference>
<name>A0AA39CIL5_9EURO</name>
<organism evidence="7 8">
    <name type="scientific">Cladophialophora chaetospira</name>
    <dbReference type="NCBI Taxonomy" id="386627"/>
    <lineage>
        <taxon>Eukaryota</taxon>
        <taxon>Fungi</taxon>
        <taxon>Dikarya</taxon>
        <taxon>Ascomycota</taxon>
        <taxon>Pezizomycotina</taxon>
        <taxon>Eurotiomycetes</taxon>
        <taxon>Chaetothyriomycetidae</taxon>
        <taxon>Chaetothyriales</taxon>
        <taxon>Herpotrichiellaceae</taxon>
        <taxon>Cladophialophora</taxon>
    </lineage>
</organism>
<dbReference type="PANTHER" id="PTHR13789">
    <property type="entry name" value="MONOOXYGENASE"/>
    <property type="match status" value="1"/>
</dbReference>
<evidence type="ECO:0000256" key="5">
    <source>
        <dbReference type="ARBA" id="ARBA00023033"/>
    </source>
</evidence>
<dbReference type="SUPFAM" id="SSF54373">
    <property type="entry name" value="FAD-linked reductases, C-terminal domain"/>
    <property type="match status" value="1"/>
</dbReference>
<comment type="caution">
    <text evidence="7">The sequence shown here is derived from an EMBL/GenBank/DDBJ whole genome shotgun (WGS) entry which is preliminary data.</text>
</comment>
<keyword evidence="8" id="KW-1185">Reference proteome</keyword>
<evidence type="ECO:0000256" key="2">
    <source>
        <dbReference type="ARBA" id="ARBA00022630"/>
    </source>
</evidence>
<dbReference type="Gene3D" id="2.40.400.10">
    <property type="entry name" value="Acetoacetate decarboxylase-like"/>
    <property type="match status" value="1"/>
</dbReference>
<evidence type="ECO:0000256" key="4">
    <source>
        <dbReference type="ARBA" id="ARBA00023002"/>
    </source>
</evidence>
<dbReference type="PANTHER" id="PTHR13789:SF261">
    <property type="entry name" value="HYDROXYLASE, PUTATIVE (AFU_ORTHOLOGUE AFUA_7G00590)-RELATED"/>
    <property type="match status" value="1"/>
</dbReference>
<keyword evidence="4" id="KW-0560">Oxidoreductase</keyword>
<feature type="domain" description="FAD-binding" evidence="6">
    <location>
        <begin position="126"/>
        <end position="337"/>
    </location>
</feature>
<evidence type="ECO:0000313" key="8">
    <source>
        <dbReference type="Proteomes" id="UP001172673"/>
    </source>
</evidence>
<protein>
    <recommendedName>
        <fullName evidence="6">FAD-binding domain-containing protein</fullName>
    </recommendedName>
</protein>
<dbReference type="Pfam" id="PF06314">
    <property type="entry name" value="ADC"/>
    <property type="match status" value="1"/>
</dbReference>
<accession>A0AA39CIL5</accession>
<dbReference type="GO" id="GO:0071949">
    <property type="term" value="F:FAD binding"/>
    <property type="evidence" value="ECO:0007669"/>
    <property type="project" value="InterPro"/>
</dbReference>
<dbReference type="InterPro" id="IPR036188">
    <property type="entry name" value="FAD/NAD-bd_sf"/>
</dbReference>
<comment type="similarity">
    <text evidence="1">Belongs to the paxM FAD-dependent monooxygenase family.</text>
</comment>
<dbReference type="SUPFAM" id="SSF51905">
    <property type="entry name" value="FAD/NAD(P)-binding domain"/>
    <property type="match status" value="1"/>
</dbReference>
<reference evidence="7" key="1">
    <citation type="submission" date="2022-10" db="EMBL/GenBank/DDBJ databases">
        <title>Culturing micro-colonial fungi from biological soil crusts in the Mojave desert and describing Neophaeococcomyces mojavensis, and introducing the new genera and species Taxawa tesnikishii.</title>
        <authorList>
            <person name="Kurbessoian T."/>
            <person name="Stajich J.E."/>
        </authorList>
    </citation>
    <scope>NUCLEOTIDE SEQUENCE</scope>
    <source>
        <strain evidence="7">TK_41</strain>
    </source>
</reference>
<dbReference type="SUPFAM" id="SSF160104">
    <property type="entry name" value="Acetoacetate decarboxylase-like"/>
    <property type="match status" value="1"/>
</dbReference>
<evidence type="ECO:0000259" key="6">
    <source>
        <dbReference type="Pfam" id="PF01494"/>
    </source>
</evidence>
<sequence>MNVTIQQIFEQSRLASEYGAAINVAPNALGVLLRLGVDPAEAGAVDFKWFTEYSKTGDYVKVNDFAARSGIWQHRSLLAHRVDLHAQLKTAATSVSGAGTPVKLVTSARVVDVGIHDASITLEDGSSVKGDMVIGADGVHSKTRAKLTKNVPFPSGKSAFRFTLKKSDVLAHPKAAEIVQREGEMVFWFDVSRRIVMYPTRHNEILNFVCLHPDSGDSAEGDQTWIKPGSRQELLKTFEGFDERALAMLAMADESTLKVWKLMDMEPIEQWSENRFCLLGDAAHPFLPHQGQGGAQAIEDGVCLGVLLPLGTEPHEIPDRLRLYQRCRQERANTVQEATRQSGADISDEKTDKGAKVLQFFYYNWGHDEYDHSSQKLRDWLYKEKSQVQWQMPLSFGPFPGPRQDVHGRLRKANQASFITRSVKFKTSRTILQNLLPTPAYKFEAPDTFATASYVHTKFEGLDWLGGQGYSSVSLHLHGVQYKKKDGTIDNGDYLVVTWADIADSITKGREEIGLPKLFAEIDTQKTTSTWTMQASSRKSSFLTLELHDLEERPASDAPANDANLAYKYIPALGNPGVSDVEYPVLVPASESTRVTKFQKAANCSIKLDAQDEKKLPTLHHVITRLAELPVYEILEGTFVEGIGVQDMSSAYRIE</sequence>
<dbReference type="Gene3D" id="3.50.50.60">
    <property type="entry name" value="FAD/NAD(P)-binding domain"/>
    <property type="match status" value="1"/>
</dbReference>
<dbReference type="Pfam" id="PF01494">
    <property type="entry name" value="FAD_binding_3"/>
    <property type="match status" value="1"/>
</dbReference>
<evidence type="ECO:0000313" key="7">
    <source>
        <dbReference type="EMBL" id="KAJ9609569.1"/>
    </source>
</evidence>
<dbReference type="InterPro" id="IPR010451">
    <property type="entry name" value="Acetoacetate_decarboxylase"/>
</dbReference>
<keyword evidence="5" id="KW-0503">Monooxygenase</keyword>
<evidence type="ECO:0000256" key="1">
    <source>
        <dbReference type="ARBA" id="ARBA00007992"/>
    </source>
</evidence>
<dbReference type="GO" id="GO:0004497">
    <property type="term" value="F:monooxygenase activity"/>
    <property type="evidence" value="ECO:0007669"/>
    <property type="project" value="UniProtKB-KW"/>
</dbReference>
<dbReference type="EMBL" id="JAPDRK010000008">
    <property type="protein sequence ID" value="KAJ9609569.1"/>
    <property type="molecule type" value="Genomic_DNA"/>
</dbReference>
<dbReference type="AlphaFoldDB" id="A0AA39CIL5"/>
<proteinExistence type="inferred from homology"/>
<dbReference type="InterPro" id="IPR050493">
    <property type="entry name" value="FAD-dep_Monooxygenase_BioMet"/>
</dbReference>
<gene>
    <name evidence="7" type="ORF">H2200_005896</name>
</gene>
<dbReference type="Proteomes" id="UP001172673">
    <property type="component" value="Unassembled WGS sequence"/>
</dbReference>
<evidence type="ECO:0000256" key="3">
    <source>
        <dbReference type="ARBA" id="ARBA00022827"/>
    </source>
</evidence>
<keyword evidence="2" id="KW-0285">Flavoprotein</keyword>
<dbReference type="GO" id="GO:0016829">
    <property type="term" value="F:lyase activity"/>
    <property type="evidence" value="ECO:0007669"/>
    <property type="project" value="InterPro"/>
</dbReference>
<dbReference type="PRINTS" id="PR00420">
    <property type="entry name" value="RNGMNOXGNASE"/>
</dbReference>
<dbReference type="InterPro" id="IPR002938">
    <property type="entry name" value="FAD-bd"/>
</dbReference>
<keyword evidence="3" id="KW-0274">FAD</keyword>